<evidence type="ECO:0000313" key="1">
    <source>
        <dbReference type="EMBL" id="MBB5965078.1"/>
    </source>
</evidence>
<keyword evidence="2" id="KW-1185">Reference proteome</keyword>
<reference evidence="1 2" key="1">
    <citation type="submission" date="2020-08" db="EMBL/GenBank/DDBJ databases">
        <title>Genomic Encyclopedia of Type Strains, Phase III (KMG-III): the genomes of soil and plant-associated and newly described type strains.</title>
        <authorList>
            <person name="Whitman W."/>
        </authorList>
    </citation>
    <scope>NUCLEOTIDE SEQUENCE [LARGE SCALE GENOMIC DNA]</scope>
    <source>
        <strain evidence="1 2">CECT 3303</strain>
    </source>
</reference>
<comment type="caution">
    <text evidence="1">The sequence shown here is derived from an EMBL/GenBank/DDBJ whole genome shotgun (WGS) entry which is preliminary data.</text>
</comment>
<sequence>MALDWQVAAAARTQKSSLGQDMFDRSAAVLAPSRWEQHEAAEKQGAAVVVVRIALARHDCPRLADGAALCRVEAHERDVAAAREVLEQLGVVEPRTTTRVCSRCRREKDLGQFAKNAKVSGGRETTCRMCRATDALRREAEKEAS</sequence>
<organism evidence="1 2">
    <name type="scientific">Planomonospora venezuelensis</name>
    <dbReference type="NCBI Taxonomy" id="1999"/>
    <lineage>
        <taxon>Bacteria</taxon>
        <taxon>Bacillati</taxon>
        <taxon>Actinomycetota</taxon>
        <taxon>Actinomycetes</taxon>
        <taxon>Streptosporangiales</taxon>
        <taxon>Streptosporangiaceae</taxon>
        <taxon>Planomonospora</taxon>
    </lineage>
</organism>
<dbReference type="RefSeq" id="WP_184944212.1">
    <property type="nucleotide sequence ID" value="NZ_BAAAWZ010000001.1"/>
</dbReference>
<gene>
    <name evidence="1" type="ORF">FHS22_004364</name>
</gene>
<evidence type="ECO:0000313" key="2">
    <source>
        <dbReference type="Proteomes" id="UP000562352"/>
    </source>
</evidence>
<dbReference type="AlphaFoldDB" id="A0A841D9S9"/>
<dbReference type="EMBL" id="JACHJJ010000015">
    <property type="protein sequence ID" value="MBB5965078.1"/>
    <property type="molecule type" value="Genomic_DNA"/>
</dbReference>
<accession>A0A841D9S9</accession>
<dbReference type="Proteomes" id="UP000562352">
    <property type="component" value="Unassembled WGS sequence"/>
</dbReference>
<protein>
    <submittedName>
        <fullName evidence="1">Uncharacterized protein</fullName>
    </submittedName>
</protein>
<name>A0A841D9S9_PLAVE</name>
<proteinExistence type="predicted"/>